<sequence>MRCEIASELGEIFYYLGFPGAGGARGWRRLPQPLLTYRRVLAKLDVLTGRWRYIPRLSADADHVALRDCVACGGSGLVRTSPARVCVCVRPFDAATGGIGL</sequence>
<dbReference type="Proteomes" id="UP001239397">
    <property type="component" value="Chromosome"/>
</dbReference>
<name>A0A9Y2JLM1_9PSEU</name>
<accession>A0A9Y2JLM1</accession>
<dbReference type="AlphaFoldDB" id="A0A9Y2JLM1"/>
<protein>
    <submittedName>
        <fullName evidence="1">Uncharacterized protein</fullName>
    </submittedName>
</protein>
<evidence type="ECO:0000313" key="2">
    <source>
        <dbReference type="Proteomes" id="UP001239397"/>
    </source>
</evidence>
<dbReference type="KEGG" id="amog:QRX60_37635"/>
<proteinExistence type="predicted"/>
<gene>
    <name evidence="1" type="ORF">QRX60_37635</name>
</gene>
<reference evidence="1 2" key="1">
    <citation type="submission" date="2023-06" db="EMBL/GenBank/DDBJ databases">
        <authorList>
            <person name="Oyuntsetseg B."/>
            <person name="Kim S.B."/>
        </authorList>
    </citation>
    <scope>NUCLEOTIDE SEQUENCE [LARGE SCALE GENOMIC DNA]</scope>
    <source>
        <strain evidence="1 2">4-36</strain>
    </source>
</reference>
<organism evidence="1 2">
    <name type="scientific">Amycolatopsis mongoliensis</name>
    <dbReference type="NCBI Taxonomy" id="715475"/>
    <lineage>
        <taxon>Bacteria</taxon>
        <taxon>Bacillati</taxon>
        <taxon>Actinomycetota</taxon>
        <taxon>Actinomycetes</taxon>
        <taxon>Pseudonocardiales</taxon>
        <taxon>Pseudonocardiaceae</taxon>
        <taxon>Amycolatopsis</taxon>
    </lineage>
</organism>
<keyword evidence="2" id="KW-1185">Reference proteome</keyword>
<dbReference type="EMBL" id="CP127295">
    <property type="protein sequence ID" value="WIX99735.1"/>
    <property type="molecule type" value="Genomic_DNA"/>
</dbReference>
<dbReference type="RefSeq" id="WP_285996215.1">
    <property type="nucleotide sequence ID" value="NZ_CP127295.1"/>
</dbReference>
<evidence type="ECO:0000313" key="1">
    <source>
        <dbReference type="EMBL" id="WIX99735.1"/>
    </source>
</evidence>